<dbReference type="AlphaFoldDB" id="A0AAD8RJJ2"/>
<keyword evidence="6" id="KW-0804">Transcription</keyword>
<dbReference type="SMART" id="SM00614">
    <property type="entry name" value="ZnF_BED"/>
    <property type="match status" value="1"/>
</dbReference>
<evidence type="ECO:0000313" key="12">
    <source>
        <dbReference type="Proteomes" id="UP001231189"/>
    </source>
</evidence>
<keyword evidence="1" id="KW-0479">Metal-binding</keyword>
<dbReference type="InterPro" id="IPR003656">
    <property type="entry name" value="Znf_BED"/>
</dbReference>
<feature type="domain" description="NAC" evidence="10">
    <location>
        <begin position="17"/>
        <end position="164"/>
    </location>
</feature>
<keyword evidence="7" id="KW-0539">Nucleus</keyword>
<keyword evidence="12" id="KW-1185">Reference proteome</keyword>
<proteinExistence type="predicted"/>
<dbReference type="InterPro" id="IPR003441">
    <property type="entry name" value="NAC-dom"/>
</dbReference>
<keyword evidence="3" id="KW-0862">Zinc</keyword>
<organism evidence="11 12">
    <name type="scientific">Lolium multiflorum</name>
    <name type="common">Italian ryegrass</name>
    <name type="synonym">Lolium perenne subsp. multiflorum</name>
    <dbReference type="NCBI Taxonomy" id="4521"/>
    <lineage>
        <taxon>Eukaryota</taxon>
        <taxon>Viridiplantae</taxon>
        <taxon>Streptophyta</taxon>
        <taxon>Embryophyta</taxon>
        <taxon>Tracheophyta</taxon>
        <taxon>Spermatophyta</taxon>
        <taxon>Magnoliopsida</taxon>
        <taxon>Liliopsida</taxon>
        <taxon>Poales</taxon>
        <taxon>Poaceae</taxon>
        <taxon>BOP clade</taxon>
        <taxon>Pooideae</taxon>
        <taxon>Poodae</taxon>
        <taxon>Poeae</taxon>
        <taxon>Poeae Chloroplast Group 2 (Poeae type)</taxon>
        <taxon>Loliodinae</taxon>
        <taxon>Loliinae</taxon>
        <taxon>Lolium</taxon>
    </lineage>
</organism>
<keyword evidence="4" id="KW-0805">Transcription regulation</keyword>
<gene>
    <name evidence="11" type="ORF">QYE76_001328</name>
</gene>
<dbReference type="SUPFAM" id="SSF101941">
    <property type="entry name" value="NAC domain"/>
    <property type="match status" value="1"/>
</dbReference>
<keyword evidence="2 8" id="KW-0863">Zinc-finger</keyword>
<evidence type="ECO:0000256" key="3">
    <source>
        <dbReference type="ARBA" id="ARBA00022833"/>
    </source>
</evidence>
<dbReference type="EMBL" id="JAUUTY010000005">
    <property type="protein sequence ID" value="KAK1627013.1"/>
    <property type="molecule type" value="Genomic_DNA"/>
</dbReference>
<dbReference type="SUPFAM" id="SSF57667">
    <property type="entry name" value="beta-beta-alpha zinc fingers"/>
    <property type="match status" value="1"/>
</dbReference>
<dbReference type="GO" id="GO:0008270">
    <property type="term" value="F:zinc ion binding"/>
    <property type="evidence" value="ECO:0007669"/>
    <property type="project" value="UniProtKB-KW"/>
</dbReference>
<dbReference type="GO" id="GO:0003677">
    <property type="term" value="F:DNA binding"/>
    <property type="evidence" value="ECO:0007669"/>
    <property type="project" value="UniProtKB-KW"/>
</dbReference>
<feature type="domain" description="BED-type" evidence="9">
    <location>
        <begin position="206"/>
        <end position="264"/>
    </location>
</feature>
<evidence type="ECO:0000256" key="8">
    <source>
        <dbReference type="PROSITE-ProRule" id="PRU00027"/>
    </source>
</evidence>
<reference evidence="11" key="1">
    <citation type="submission" date="2023-07" db="EMBL/GenBank/DDBJ databases">
        <title>A chromosome-level genome assembly of Lolium multiflorum.</title>
        <authorList>
            <person name="Chen Y."/>
            <person name="Copetti D."/>
            <person name="Kolliker R."/>
            <person name="Studer B."/>
        </authorList>
    </citation>
    <scope>NUCLEOTIDE SEQUENCE</scope>
    <source>
        <strain evidence="11">02402/16</strain>
        <tissue evidence="11">Leaf</tissue>
    </source>
</reference>
<evidence type="ECO:0000256" key="4">
    <source>
        <dbReference type="ARBA" id="ARBA00023015"/>
    </source>
</evidence>
<evidence type="ECO:0000259" key="10">
    <source>
        <dbReference type="PROSITE" id="PS51005"/>
    </source>
</evidence>
<dbReference type="PROSITE" id="PS50808">
    <property type="entry name" value="ZF_BED"/>
    <property type="match status" value="1"/>
</dbReference>
<dbReference type="InterPro" id="IPR036236">
    <property type="entry name" value="Znf_C2H2_sf"/>
</dbReference>
<evidence type="ECO:0000256" key="7">
    <source>
        <dbReference type="ARBA" id="ARBA00023242"/>
    </source>
</evidence>
<dbReference type="Gene3D" id="2.170.150.80">
    <property type="entry name" value="NAC domain"/>
    <property type="match status" value="1"/>
</dbReference>
<dbReference type="InterPro" id="IPR036093">
    <property type="entry name" value="NAC_dom_sf"/>
</dbReference>
<evidence type="ECO:0000256" key="5">
    <source>
        <dbReference type="ARBA" id="ARBA00023125"/>
    </source>
</evidence>
<accession>A0AAD8RJJ2</accession>
<evidence type="ECO:0000256" key="1">
    <source>
        <dbReference type="ARBA" id="ARBA00022723"/>
    </source>
</evidence>
<comment type="caution">
    <text evidence="11">The sequence shown here is derived from an EMBL/GenBank/DDBJ whole genome shotgun (WGS) entry which is preliminary data.</text>
</comment>
<protein>
    <recommendedName>
        <fullName evidence="13">BED-type domain-containing protein</fullName>
    </recommendedName>
</protein>
<evidence type="ECO:0000259" key="9">
    <source>
        <dbReference type="PROSITE" id="PS50808"/>
    </source>
</evidence>
<dbReference type="GO" id="GO:0006355">
    <property type="term" value="P:regulation of DNA-templated transcription"/>
    <property type="evidence" value="ECO:0007669"/>
    <property type="project" value="InterPro"/>
</dbReference>
<evidence type="ECO:0000313" key="11">
    <source>
        <dbReference type="EMBL" id="KAK1627013.1"/>
    </source>
</evidence>
<evidence type="ECO:0000256" key="2">
    <source>
        <dbReference type="ARBA" id="ARBA00022771"/>
    </source>
</evidence>
<name>A0AAD8RJJ2_LOLMU</name>
<evidence type="ECO:0008006" key="13">
    <source>
        <dbReference type="Google" id="ProtNLM"/>
    </source>
</evidence>
<keyword evidence="5" id="KW-0238">DNA-binding</keyword>
<dbReference type="PROSITE" id="PS51005">
    <property type="entry name" value="NAC"/>
    <property type="match status" value="1"/>
</dbReference>
<dbReference type="Proteomes" id="UP001231189">
    <property type="component" value="Unassembled WGS sequence"/>
</dbReference>
<sequence>MECQSGWGQFQLEDYPVGQEIDLLATDAEFIGCLGAKQQRYESENAALGIQTSEVNTHLASLHPSELPPCFVAAGTQWALPTKLEERQTPHGAWKQKKEGGYTAVRGVGTPGSICYIGVKRTLEFQLHNGAKTGWIMVQYYKLVQGMDNLAIDEELIFCKVFQLKDEDCDLQLSAIRGDQLNATPLGECINEEALPPPGAGRQPTRSRSAVWNHFTKMHKKNDPRDVYAACPRCDGMLKAHSKDDGTTHLWRHYRMHLRAAATH</sequence>
<evidence type="ECO:0000256" key="6">
    <source>
        <dbReference type="ARBA" id="ARBA00023163"/>
    </source>
</evidence>